<gene>
    <name evidence="2" type="primary">rspB</name>
</gene>
<dbReference type="AlphaFoldDB" id="F1BCH5"/>
<dbReference type="GO" id="GO:0004386">
    <property type="term" value="F:helicase activity"/>
    <property type="evidence" value="ECO:0007669"/>
    <property type="project" value="UniProtKB-KW"/>
</dbReference>
<protein>
    <submittedName>
        <fullName evidence="2">ATP-dependent helicase RspB</fullName>
    </submittedName>
</protein>
<keyword evidence="2" id="KW-0347">Helicase</keyword>
<feature type="compositionally biased region" description="Polar residues" evidence="1">
    <location>
        <begin position="1"/>
        <end position="15"/>
    </location>
</feature>
<sequence>MVGTNALSEQSSHLTRLSKRATKGLRDLSLNKKSTEMHQIAKSLSDAHRELSMSVKVISKTVQCCEKITNLQ</sequence>
<proteinExistence type="predicted"/>
<accession>F1BCH5</accession>
<keyword evidence="2" id="KW-0378">Hydrolase</keyword>
<feature type="region of interest" description="Disordered" evidence="1">
    <location>
        <begin position="1"/>
        <end position="23"/>
    </location>
</feature>
<keyword evidence="2" id="KW-0547">Nucleotide-binding</keyword>
<keyword evidence="2" id="KW-0067">ATP-binding</keyword>
<organism evidence="2">
    <name type="scientific">Pseudomonas fluorescens</name>
    <dbReference type="NCBI Taxonomy" id="294"/>
    <lineage>
        <taxon>Bacteria</taxon>
        <taxon>Pseudomonadati</taxon>
        <taxon>Pseudomonadota</taxon>
        <taxon>Gammaproteobacteria</taxon>
        <taxon>Pseudomonadales</taxon>
        <taxon>Pseudomonadaceae</taxon>
        <taxon>Pseudomonas</taxon>
    </lineage>
</organism>
<name>F1BCH5_PSEFL</name>
<evidence type="ECO:0000256" key="1">
    <source>
        <dbReference type="SAM" id="MobiDB-lite"/>
    </source>
</evidence>
<dbReference type="EMBL" id="HM752578">
    <property type="protein sequence ID" value="ADX60343.1"/>
    <property type="molecule type" value="Genomic_DNA"/>
</dbReference>
<reference evidence="2" key="1">
    <citation type="journal article" date="2011" name="Environ. Microbiol. Rep.">
        <title>Pseudomonas fluorescens BBc6R8 type III secretion mutants no longer promote ectomycorrhizal symbiosis.</title>
        <authorList>
            <person name="Cusano A.M."/>
            <person name="Burlinson P.R."/>
            <person name="Deveau A."/>
            <person name="Vion P."/>
            <person name="Uroz S."/>
            <person name="Preston G.M."/>
            <person name="Frey-Klett P."/>
        </authorList>
    </citation>
    <scope>NUCLEOTIDE SEQUENCE</scope>
    <source>
        <strain evidence="2">BBc6R8</strain>
    </source>
</reference>
<evidence type="ECO:0000313" key="2">
    <source>
        <dbReference type="EMBL" id="ADX60343.1"/>
    </source>
</evidence>